<keyword evidence="17" id="KW-1133">Transmembrane helix</keyword>
<feature type="transmembrane region" description="Helical" evidence="17">
    <location>
        <begin position="46"/>
        <end position="77"/>
    </location>
</feature>
<keyword evidence="6" id="KW-0716">Sensory transduction</keyword>
<keyword evidence="21" id="KW-1185">Reference proteome</keyword>
<dbReference type="NCBIfam" id="TIGR00229">
    <property type="entry name" value="sensory_box"/>
    <property type="match status" value="1"/>
</dbReference>
<dbReference type="EC" id="2.7.13.3" evidence="2"/>
<keyword evidence="4" id="KW-0600">Photoreceptor protein</keyword>
<evidence type="ECO:0000259" key="18">
    <source>
        <dbReference type="PROSITE" id="PS50112"/>
    </source>
</evidence>
<dbReference type="InterPro" id="IPR036890">
    <property type="entry name" value="HATPase_C_sf"/>
</dbReference>
<dbReference type="InterPro" id="IPR013655">
    <property type="entry name" value="PAS_fold_3"/>
</dbReference>
<dbReference type="InterPro" id="IPR035965">
    <property type="entry name" value="PAS-like_dom_sf"/>
</dbReference>
<dbReference type="Gene3D" id="3.30.450.20">
    <property type="entry name" value="PAS domain"/>
    <property type="match status" value="1"/>
</dbReference>
<organism evidence="20 21">
    <name type="scientific">Microvirga puerhi</name>
    <dbReference type="NCBI Taxonomy" id="2876078"/>
    <lineage>
        <taxon>Bacteria</taxon>
        <taxon>Pseudomonadati</taxon>
        <taxon>Pseudomonadota</taxon>
        <taxon>Alphaproteobacteria</taxon>
        <taxon>Hyphomicrobiales</taxon>
        <taxon>Methylobacteriaceae</taxon>
        <taxon>Microvirga</taxon>
    </lineage>
</organism>
<keyword evidence="15" id="KW-0843">Virulence</keyword>
<dbReference type="InterPro" id="IPR011102">
    <property type="entry name" value="Sig_transdc_His_kinase_HWE"/>
</dbReference>
<keyword evidence="5" id="KW-0597">Phosphoprotein</keyword>
<keyword evidence="17" id="KW-0472">Membrane</keyword>
<dbReference type="Gene3D" id="2.10.70.100">
    <property type="match status" value="1"/>
</dbReference>
<dbReference type="PROSITE" id="PS50113">
    <property type="entry name" value="PAC"/>
    <property type="match status" value="1"/>
</dbReference>
<keyword evidence="14" id="KW-0157">Chromophore</keyword>
<dbReference type="InterPro" id="IPR000014">
    <property type="entry name" value="PAS"/>
</dbReference>
<evidence type="ECO:0000256" key="14">
    <source>
        <dbReference type="ARBA" id="ARBA00022991"/>
    </source>
</evidence>
<evidence type="ECO:0000256" key="12">
    <source>
        <dbReference type="ARBA" id="ARBA00022777"/>
    </source>
</evidence>
<evidence type="ECO:0000256" key="16">
    <source>
        <dbReference type="ARBA" id="ARBA00023170"/>
    </source>
</evidence>
<dbReference type="InterPro" id="IPR000700">
    <property type="entry name" value="PAS-assoc_C"/>
</dbReference>
<dbReference type="Proteomes" id="UP000704176">
    <property type="component" value="Unassembled WGS sequence"/>
</dbReference>
<evidence type="ECO:0000256" key="9">
    <source>
        <dbReference type="ARBA" id="ARBA00022679"/>
    </source>
</evidence>
<keyword evidence="7" id="KW-0285">Flavoprotein</keyword>
<gene>
    <name evidence="20" type="ORF">K9B37_18020</name>
</gene>
<feature type="transmembrane region" description="Helical" evidence="17">
    <location>
        <begin position="16"/>
        <end position="34"/>
    </location>
</feature>
<dbReference type="EMBL" id="JAIRBM010000015">
    <property type="protein sequence ID" value="MBZ6078164.1"/>
    <property type="molecule type" value="Genomic_DNA"/>
</dbReference>
<dbReference type="CDD" id="cd00130">
    <property type="entry name" value="PAS"/>
    <property type="match status" value="1"/>
</dbReference>
<evidence type="ECO:0000256" key="6">
    <source>
        <dbReference type="ARBA" id="ARBA00022606"/>
    </source>
</evidence>
<dbReference type="Pfam" id="PF08447">
    <property type="entry name" value="PAS_3"/>
    <property type="match status" value="1"/>
</dbReference>
<keyword evidence="10" id="KW-0677">Repeat</keyword>
<evidence type="ECO:0000313" key="21">
    <source>
        <dbReference type="Proteomes" id="UP000704176"/>
    </source>
</evidence>
<dbReference type="PROSITE" id="PS50112">
    <property type="entry name" value="PAS"/>
    <property type="match status" value="1"/>
</dbReference>
<keyword evidence="12" id="KW-0418">Kinase</keyword>
<evidence type="ECO:0000256" key="11">
    <source>
        <dbReference type="ARBA" id="ARBA00022741"/>
    </source>
</evidence>
<proteinExistence type="predicted"/>
<dbReference type="SMART" id="SM00911">
    <property type="entry name" value="HWE_HK"/>
    <property type="match status" value="1"/>
</dbReference>
<keyword evidence="8" id="KW-0288">FMN</keyword>
<dbReference type="SMART" id="SM00091">
    <property type="entry name" value="PAS"/>
    <property type="match status" value="1"/>
</dbReference>
<sequence>MLSRFTELHRTSRPKAVVMAVAAVALAIIARYALDPVLGDRVPYITLYPAVLITAVFGGGVAGTLTLLFGAVAAAAFPVFFHGALPGAPAAAVAFGIYLLCGGIAVGAASSLRATIGRLQLAQEKLLASLDASGAGTWRWDVRTDTLEWDPALVRLFGLDPDEAPRTQADFSQLVHEDDRATIDKVIAEALATGRPTEFEFRFLGPDGNLRWMYVRSRMIRDPGGQPDAMVGACLEVTDRKRAQQRQTLLVQELNHRVKNTLAVVQSLAMHTRRGSRTLDEFQEAFEARLLALSATHNILTRELWESASLIELIAAEMMPFGGLAGGRVHASGPPVRLKPQQALGFGLALHELATNAAKYGALSRPEGRLVIAWRTVRKPDGQTWLALDWEERGGPPVTPPKRLGFGSKLMERSIRSELGGELDRNFDPAGLTCTIRFPLETGPEEGRVLPP</sequence>
<dbReference type="RefSeq" id="WP_224314915.1">
    <property type="nucleotide sequence ID" value="NZ_JAIRBM010000015.1"/>
</dbReference>
<evidence type="ECO:0000256" key="15">
    <source>
        <dbReference type="ARBA" id="ARBA00023026"/>
    </source>
</evidence>
<evidence type="ECO:0000313" key="20">
    <source>
        <dbReference type="EMBL" id="MBZ6078164.1"/>
    </source>
</evidence>
<evidence type="ECO:0000256" key="17">
    <source>
        <dbReference type="SAM" id="Phobius"/>
    </source>
</evidence>
<feature type="domain" description="PAS" evidence="18">
    <location>
        <begin position="122"/>
        <end position="194"/>
    </location>
</feature>
<dbReference type="InterPro" id="IPR001610">
    <property type="entry name" value="PAC"/>
</dbReference>
<dbReference type="PANTHER" id="PTHR41523">
    <property type="entry name" value="TWO-COMPONENT SYSTEM SENSOR PROTEIN"/>
    <property type="match status" value="1"/>
</dbReference>
<keyword evidence="11" id="KW-0547">Nucleotide-binding</keyword>
<dbReference type="SMART" id="SM00086">
    <property type="entry name" value="PAC"/>
    <property type="match status" value="1"/>
</dbReference>
<dbReference type="PANTHER" id="PTHR41523:SF8">
    <property type="entry name" value="ETHYLENE RESPONSE SENSOR PROTEIN"/>
    <property type="match status" value="1"/>
</dbReference>
<dbReference type="Pfam" id="PF07536">
    <property type="entry name" value="HWE_HK"/>
    <property type="match status" value="1"/>
</dbReference>
<dbReference type="SUPFAM" id="SSF55785">
    <property type="entry name" value="PYP-like sensor domain (PAS domain)"/>
    <property type="match status" value="1"/>
</dbReference>
<accession>A0ABS7VRL0</accession>
<evidence type="ECO:0000256" key="2">
    <source>
        <dbReference type="ARBA" id="ARBA00012438"/>
    </source>
</evidence>
<evidence type="ECO:0000256" key="7">
    <source>
        <dbReference type="ARBA" id="ARBA00022630"/>
    </source>
</evidence>
<evidence type="ECO:0000256" key="3">
    <source>
        <dbReference type="ARBA" id="ARBA00021740"/>
    </source>
</evidence>
<evidence type="ECO:0000259" key="19">
    <source>
        <dbReference type="PROSITE" id="PS50113"/>
    </source>
</evidence>
<evidence type="ECO:0000256" key="1">
    <source>
        <dbReference type="ARBA" id="ARBA00000085"/>
    </source>
</evidence>
<evidence type="ECO:0000256" key="5">
    <source>
        <dbReference type="ARBA" id="ARBA00022553"/>
    </source>
</evidence>
<reference evidence="20 21" key="1">
    <citation type="submission" date="2021-09" db="EMBL/GenBank/DDBJ databases">
        <title>The complete genome sequence of a new microorganism.</title>
        <authorList>
            <person name="Zi Z."/>
        </authorList>
    </citation>
    <scope>NUCLEOTIDE SEQUENCE [LARGE SCALE GENOMIC DNA]</scope>
    <source>
        <strain evidence="20 21">WGZ8</strain>
    </source>
</reference>
<feature type="domain" description="PAC" evidence="19">
    <location>
        <begin position="197"/>
        <end position="249"/>
    </location>
</feature>
<protein>
    <recommendedName>
        <fullName evidence="3">Blue-light-activated histidine kinase</fullName>
        <ecNumber evidence="2">2.7.13.3</ecNumber>
    </recommendedName>
</protein>
<evidence type="ECO:0000256" key="10">
    <source>
        <dbReference type="ARBA" id="ARBA00022737"/>
    </source>
</evidence>
<keyword evidence="16" id="KW-0675">Receptor</keyword>
<name>A0ABS7VRL0_9HYPH</name>
<keyword evidence="17" id="KW-0812">Transmembrane</keyword>
<evidence type="ECO:0000256" key="8">
    <source>
        <dbReference type="ARBA" id="ARBA00022643"/>
    </source>
</evidence>
<comment type="catalytic activity">
    <reaction evidence="1">
        <text>ATP + protein L-histidine = ADP + protein N-phospho-L-histidine.</text>
        <dbReference type="EC" id="2.7.13.3"/>
    </reaction>
</comment>
<evidence type="ECO:0000256" key="13">
    <source>
        <dbReference type="ARBA" id="ARBA00022840"/>
    </source>
</evidence>
<evidence type="ECO:0000256" key="4">
    <source>
        <dbReference type="ARBA" id="ARBA00022543"/>
    </source>
</evidence>
<comment type="caution">
    <text evidence="20">The sequence shown here is derived from an EMBL/GenBank/DDBJ whole genome shotgun (WGS) entry which is preliminary data.</text>
</comment>
<keyword evidence="13" id="KW-0067">ATP-binding</keyword>
<dbReference type="Gene3D" id="3.30.565.10">
    <property type="entry name" value="Histidine kinase-like ATPase, C-terminal domain"/>
    <property type="match status" value="1"/>
</dbReference>
<keyword evidence="9" id="KW-0808">Transferase</keyword>
<feature type="transmembrane region" description="Helical" evidence="17">
    <location>
        <begin position="89"/>
        <end position="109"/>
    </location>
</feature>